<evidence type="ECO:0000313" key="3">
    <source>
        <dbReference type="Proteomes" id="UP001629214"/>
    </source>
</evidence>
<sequence length="167" mass="18299">MSLSLLFALSLLASCAYAQEACVSANPVIGAMQAQWNNARTETTAAFIDGFVPVTLMLLPLDEAETKYGKLAIKSKKAMRFTNRYSWRIETEGDYWVAADAPAWMDVIDDTNGKQAMEPATFNHGLRCAGIHKALKFHLPVGTYTLLIASEDVNKVKVSAGRETPPE</sequence>
<reference evidence="2 3" key="1">
    <citation type="journal article" date="2024" name="Chem. Sci.">
        <title>Discovery of megapolipeptins by genome mining of a Burkholderiales bacteria collection.</title>
        <authorList>
            <person name="Paulo B.S."/>
            <person name="Recchia M.J.J."/>
            <person name="Lee S."/>
            <person name="Fergusson C.H."/>
            <person name="Romanowski S.B."/>
            <person name="Hernandez A."/>
            <person name="Krull N."/>
            <person name="Liu D.Y."/>
            <person name="Cavanagh H."/>
            <person name="Bos A."/>
            <person name="Gray C.A."/>
            <person name="Murphy B.T."/>
            <person name="Linington R.G."/>
            <person name="Eustaquio A.S."/>
        </authorList>
    </citation>
    <scope>NUCLEOTIDE SEQUENCE [LARGE SCALE GENOMIC DNA]</scope>
    <source>
        <strain evidence="2 3">RL21-008-BIB-B</strain>
    </source>
</reference>
<accession>A0ABW8ZA64</accession>
<keyword evidence="1" id="KW-0732">Signal</keyword>
<evidence type="ECO:0000313" key="2">
    <source>
        <dbReference type="EMBL" id="MFL9879842.1"/>
    </source>
</evidence>
<dbReference type="EMBL" id="JAQQFR010000010">
    <property type="protein sequence ID" value="MFL9879842.1"/>
    <property type="molecule type" value="Genomic_DNA"/>
</dbReference>
<dbReference type="Proteomes" id="UP001629214">
    <property type="component" value="Unassembled WGS sequence"/>
</dbReference>
<dbReference type="RefSeq" id="WP_408168935.1">
    <property type="nucleotide sequence ID" value="NZ_JAQQFR010000010.1"/>
</dbReference>
<feature type="signal peptide" evidence="1">
    <location>
        <begin position="1"/>
        <end position="18"/>
    </location>
</feature>
<gene>
    <name evidence="2" type="ORF">PQR63_15690</name>
</gene>
<organism evidence="2 3">
    <name type="scientific">Herbaspirillum rhizosphaerae</name>
    <dbReference type="NCBI Taxonomy" id="346179"/>
    <lineage>
        <taxon>Bacteria</taxon>
        <taxon>Pseudomonadati</taxon>
        <taxon>Pseudomonadota</taxon>
        <taxon>Betaproteobacteria</taxon>
        <taxon>Burkholderiales</taxon>
        <taxon>Oxalobacteraceae</taxon>
        <taxon>Herbaspirillum</taxon>
    </lineage>
</organism>
<feature type="chain" id="PRO_5046717161" evidence="1">
    <location>
        <begin position="19"/>
        <end position="167"/>
    </location>
</feature>
<protein>
    <submittedName>
        <fullName evidence="2">Uncharacterized protein</fullName>
    </submittedName>
</protein>
<evidence type="ECO:0000256" key="1">
    <source>
        <dbReference type="SAM" id="SignalP"/>
    </source>
</evidence>
<keyword evidence="3" id="KW-1185">Reference proteome</keyword>
<proteinExistence type="predicted"/>
<name>A0ABW8ZA64_9BURK</name>
<comment type="caution">
    <text evidence="2">The sequence shown here is derived from an EMBL/GenBank/DDBJ whole genome shotgun (WGS) entry which is preliminary data.</text>
</comment>